<name>A6NPP3_9FIRM</name>
<feature type="compositionally biased region" description="Basic and acidic residues" evidence="1">
    <location>
        <begin position="67"/>
        <end position="84"/>
    </location>
</feature>
<accession>A6NPP3</accession>
<dbReference type="STRING" id="411467.BACCAP_00159"/>
<evidence type="ECO:0000256" key="2">
    <source>
        <dbReference type="SAM" id="Phobius"/>
    </source>
</evidence>
<keyword evidence="2" id="KW-0472">Membrane</keyword>
<keyword evidence="2" id="KW-1133">Transmembrane helix</keyword>
<evidence type="ECO:0000313" key="3">
    <source>
        <dbReference type="EMBL" id="EDN02125.1"/>
    </source>
</evidence>
<dbReference type="Proteomes" id="UP000003639">
    <property type="component" value="Unassembled WGS sequence"/>
</dbReference>
<keyword evidence="2" id="KW-0812">Transmembrane</keyword>
<feature type="transmembrane region" description="Helical" evidence="2">
    <location>
        <begin position="12"/>
        <end position="32"/>
    </location>
</feature>
<reference evidence="3 4" key="2">
    <citation type="submission" date="2007-06" db="EMBL/GenBank/DDBJ databases">
        <title>Draft genome sequence of Pseudoflavonifractor capillosus ATCC 29799.</title>
        <authorList>
            <person name="Sudarsanam P."/>
            <person name="Ley R."/>
            <person name="Guruge J."/>
            <person name="Turnbaugh P.J."/>
            <person name="Mahowald M."/>
            <person name="Liep D."/>
            <person name="Gordon J."/>
        </authorList>
    </citation>
    <scope>NUCLEOTIDE SEQUENCE [LARGE SCALE GENOMIC DNA]</scope>
    <source>
        <strain evidence="3 4">ATCC 29799</strain>
    </source>
</reference>
<evidence type="ECO:0000256" key="1">
    <source>
        <dbReference type="SAM" id="MobiDB-lite"/>
    </source>
</evidence>
<feature type="transmembrane region" description="Helical" evidence="2">
    <location>
        <begin position="38"/>
        <end position="56"/>
    </location>
</feature>
<organism evidence="3 4">
    <name type="scientific">Pseudoflavonifractor capillosus ATCC 29799</name>
    <dbReference type="NCBI Taxonomy" id="411467"/>
    <lineage>
        <taxon>Bacteria</taxon>
        <taxon>Bacillati</taxon>
        <taxon>Bacillota</taxon>
        <taxon>Clostridia</taxon>
        <taxon>Eubacteriales</taxon>
        <taxon>Oscillospiraceae</taxon>
        <taxon>Pseudoflavonifractor</taxon>
    </lineage>
</organism>
<sequence>MEEAMTKKVKRSVAPFYLVAALWLVWALILPLYRPLDYILAAVASVIVFIVGKAIWPDKAYQIADPEGEKKEPEKQAPPKEEKVQSQPQPQKEEKKSTGDPELDNLLKQRDMALSEMRRLNDSIEDEKLSAQIDHLEATTKKIFDLVAEKPAKKSQISRFMNYYLPTTLKLLNAYDRMDAAGVSGTNIDGTMGRIEQIMDTVVSAFDRQLDALFGDEALDISTDITVLENLLAQEGLSGDQMTAQS</sequence>
<comment type="caution">
    <text evidence="3">The sequence shown here is derived from an EMBL/GenBank/DDBJ whole genome shotgun (WGS) entry which is preliminary data.</text>
</comment>
<dbReference type="eggNOG" id="COG4915">
    <property type="taxonomic scope" value="Bacteria"/>
</dbReference>
<reference evidence="3 4" key="1">
    <citation type="submission" date="2007-04" db="EMBL/GenBank/DDBJ databases">
        <authorList>
            <person name="Fulton L."/>
            <person name="Clifton S."/>
            <person name="Fulton B."/>
            <person name="Xu J."/>
            <person name="Minx P."/>
            <person name="Pepin K.H."/>
            <person name="Johnson M."/>
            <person name="Thiruvilangam P."/>
            <person name="Bhonagiri V."/>
            <person name="Nash W.E."/>
            <person name="Mardis E.R."/>
            <person name="Wilson R.K."/>
        </authorList>
    </citation>
    <scope>NUCLEOTIDE SEQUENCE [LARGE SCALE GENOMIC DNA]</scope>
    <source>
        <strain evidence="3 4">ATCC 29799</strain>
    </source>
</reference>
<dbReference type="EMBL" id="AAXG02000001">
    <property type="protein sequence ID" value="EDN02125.1"/>
    <property type="molecule type" value="Genomic_DNA"/>
</dbReference>
<feature type="region of interest" description="Disordered" evidence="1">
    <location>
        <begin position="67"/>
        <end position="105"/>
    </location>
</feature>
<evidence type="ECO:0000313" key="4">
    <source>
        <dbReference type="Proteomes" id="UP000003639"/>
    </source>
</evidence>
<dbReference type="Pfam" id="PF10112">
    <property type="entry name" value="Halogen_Hydrol"/>
    <property type="match status" value="1"/>
</dbReference>
<protein>
    <recommendedName>
        <fullName evidence="5">5-bromo-4-chloroindolyl phosphate hydrolysis protein</fullName>
    </recommendedName>
</protein>
<proteinExistence type="predicted"/>
<evidence type="ECO:0008006" key="5">
    <source>
        <dbReference type="Google" id="ProtNLM"/>
    </source>
</evidence>
<keyword evidence="4" id="KW-1185">Reference proteome</keyword>
<gene>
    <name evidence="3" type="ORF">BACCAP_00159</name>
</gene>
<dbReference type="AlphaFoldDB" id="A6NPP3"/>
<dbReference type="InterPro" id="IPR018770">
    <property type="entry name" value="ChloroindolylP_hydrolase"/>
</dbReference>
<feature type="compositionally biased region" description="Basic and acidic residues" evidence="1">
    <location>
        <begin position="91"/>
        <end position="105"/>
    </location>
</feature>